<dbReference type="SUPFAM" id="SSF88659">
    <property type="entry name" value="Sigma3 and sigma4 domains of RNA polymerase sigma factors"/>
    <property type="match status" value="1"/>
</dbReference>
<reference evidence="7" key="2">
    <citation type="journal article" date="2021" name="Microbiome">
        <title>Successional dynamics and alternative stable states in a saline activated sludge microbial community over 9 years.</title>
        <authorList>
            <person name="Wang Y."/>
            <person name="Ye J."/>
            <person name="Ju F."/>
            <person name="Liu L."/>
            <person name="Boyd J.A."/>
            <person name="Deng Y."/>
            <person name="Parks D.H."/>
            <person name="Jiang X."/>
            <person name="Yin X."/>
            <person name="Woodcroft B.J."/>
            <person name="Tyson G.W."/>
            <person name="Hugenholtz P."/>
            <person name="Polz M.F."/>
            <person name="Zhang T."/>
        </authorList>
    </citation>
    <scope>NUCLEOTIDE SEQUENCE</scope>
    <source>
        <strain evidence="7">HKST-UBA02</strain>
    </source>
</reference>
<evidence type="ECO:0000256" key="4">
    <source>
        <dbReference type="ARBA" id="ARBA00023125"/>
    </source>
</evidence>
<evidence type="ECO:0000313" key="8">
    <source>
        <dbReference type="Proteomes" id="UP000739538"/>
    </source>
</evidence>
<evidence type="ECO:0000256" key="5">
    <source>
        <dbReference type="ARBA" id="ARBA00023163"/>
    </source>
</evidence>
<evidence type="ECO:0000256" key="1">
    <source>
        <dbReference type="ARBA" id="ARBA00010641"/>
    </source>
</evidence>
<feature type="domain" description="RNA polymerase sigma-70 region 2" evidence="6">
    <location>
        <begin position="30"/>
        <end position="102"/>
    </location>
</feature>
<evidence type="ECO:0000256" key="2">
    <source>
        <dbReference type="ARBA" id="ARBA00023015"/>
    </source>
</evidence>
<protein>
    <submittedName>
        <fullName evidence="7">Sigma-70 family RNA polymerase sigma factor</fullName>
    </submittedName>
</protein>
<dbReference type="Gene3D" id="1.10.1740.10">
    <property type="match status" value="1"/>
</dbReference>
<dbReference type="Pfam" id="PF04542">
    <property type="entry name" value="Sigma70_r2"/>
    <property type="match status" value="1"/>
</dbReference>
<keyword evidence="5" id="KW-0804">Transcription</keyword>
<dbReference type="Proteomes" id="UP000739538">
    <property type="component" value="Unassembled WGS sequence"/>
</dbReference>
<name>A0A956SDN8_UNCEI</name>
<keyword evidence="2" id="KW-0805">Transcription regulation</keyword>
<proteinExistence type="inferred from homology"/>
<gene>
    <name evidence="7" type="ORF">KDA27_12825</name>
</gene>
<keyword evidence="3" id="KW-0731">Sigma factor</keyword>
<dbReference type="NCBIfam" id="TIGR02937">
    <property type="entry name" value="sigma70-ECF"/>
    <property type="match status" value="1"/>
</dbReference>
<dbReference type="InterPro" id="IPR039425">
    <property type="entry name" value="RNA_pol_sigma-70-like"/>
</dbReference>
<dbReference type="Gene3D" id="1.10.10.10">
    <property type="entry name" value="Winged helix-like DNA-binding domain superfamily/Winged helix DNA-binding domain"/>
    <property type="match status" value="1"/>
</dbReference>
<dbReference type="PANTHER" id="PTHR43133">
    <property type="entry name" value="RNA POLYMERASE ECF-TYPE SIGMA FACTO"/>
    <property type="match status" value="1"/>
</dbReference>
<organism evidence="7 8">
    <name type="scientific">Eiseniibacteriota bacterium</name>
    <dbReference type="NCBI Taxonomy" id="2212470"/>
    <lineage>
        <taxon>Bacteria</taxon>
        <taxon>Candidatus Eiseniibacteriota</taxon>
    </lineage>
</organism>
<dbReference type="InterPro" id="IPR014284">
    <property type="entry name" value="RNA_pol_sigma-70_dom"/>
</dbReference>
<dbReference type="InterPro" id="IPR013324">
    <property type="entry name" value="RNA_pol_sigma_r3/r4-like"/>
</dbReference>
<comment type="caution">
    <text evidence="7">The sequence shown here is derived from an EMBL/GenBank/DDBJ whole genome shotgun (WGS) entry which is preliminary data.</text>
</comment>
<dbReference type="GO" id="GO:0003677">
    <property type="term" value="F:DNA binding"/>
    <property type="evidence" value="ECO:0007669"/>
    <property type="project" value="UniProtKB-KW"/>
</dbReference>
<keyword evidence="4" id="KW-0238">DNA-binding</keyword>
<dbReference type="GO" id="GO:0006352">
    <property type="term" value="P:DNA-templated transcription initiation"/>
    <property type="evidence" value="ECO:0007669"/>
    <property type="project" value="InterPro"/>
</dbReference>
<dbReference type="SUPFAM" id="SSF88946">
    <property type="entry name" value="Sigma2 domain of RNA polymerase sigma factors"/>
    <property type="match status" value="1"/>
</dbReference>
<evidence type="ECO:0000256" key="3">
    <source>
        <dbReference type="ARBA" id="ARBA00023082"/>
    </source>
</evidence>
<dbReference type="PANTHER" id="PTHR43133:SF8">
    <property type="entry name" value="RNA POLYMERASE SIGMA FACTOR HI_1459-RELATED"/>
    <property type="match status" value="1"/>
</dbReference>
<evidence type="ECO:0000259" key="6">
    <source>
        <dbReference type="Pfam" id="PF04542"/>
    </source>
</evidence>
<dbReference type="GO" id="GO:0016987">
    <property type="term" value="F:sigma factor activity"/>
    <property type="evidence" value="ECO:0007669"/>
    <property type="project" value="UniProtKB-KW"/>
</dbReference>
<dbReference type="EMBL" id="JAGQHS010000062">
    <property type="protein sequence ID" value="MCA9756680.1"/>
    <property type="molecule type" value="Genomic_DNA"/>
</dbReference>
<reference evidence="7" key="1">
    <citation type="submission" date="2020-04" db="EMBL/GenBank/DDBJ databases">
        <authorList>
            <person name="Zhang T."/>
        </authorList>
    </citation>
    <scope>NUCLEOTIDE SEQUENCE</scope>
    <source>
        <strain evidence="7">HKST-UBA02</strain>
    </source>
</reference>
<dbReference type="InterPro" id="IPR036388">
    <property type="entry name" value="WH-like_DNA-bd_sf"/>
</dbReference>
<comment type="similarity">
    <text evidence="1">Belongs to the sigma-70 factor family. ECF subfamily.</text>
</comment>
<evidence type="ECO:0000313" key="7">
    <source>
        <dbReference type="EMBL" id="MCA9756680.1"/>
    </source>
</evidence>
<dbReference type="AlphaFoldDB" id="A0A956SDN8"/>
<sequence length="195" mass="21758">MARPDKSDSTFFVIQEAQKGDHEAIDEVCRRYLPRLERLATRRLPVAARGVFDTGDIAQEVLVKALQRLDQLQLDTPGAFHCYLRQAIISRLRDEARKAKRRGIVLDLDVRLADHGSSPLEQVIGKVGLERYEAALESLKPADRDAIIGRVELQLSHAEMAEVLQKSSADAARKAVDRALLRLGLALRRLGTSTN</sequence>
<dbReference type="InterPro" id="IPR013325">
    <property type="entry name" value="RNA_pol_sigma_r2"/>
</dbReference>
<dbReference type="InterPro" id="IPR007627">
    <property type="entry name" value="RNA_pol_sigma70_r2"/>
</dbReference>
<accession>A0A956SDN8</accession>